<name>A0A1G2LRK4_9BACT</name>
<reference evidence="3 4" key="1">
    <citation type="journal article" date="2016" name="Nat. Commun.">
        <title>Thousands of microbial genomes shed light on interconnected biogeochemical processes in an aquifer system.</title>
        <authorList>
            <person name="Anantharaman K."/>
            <person name="Brown C.T."/>
            <person name="Hug L.A."/>
            <person name="Sharon I."/>
            <person name="Castelle C.J."/>
            <person name="Probst A.J."/>
            <person name="Thomas B.C."/>
            <person name="Singh A."/>
            <person name="Wilkins M.J."/>
            <person name="Karaoz U."/>
            <person name="Brodie E.L."/>
            <person name="Williams K.H."/>
            <person name="Hubbard S.S."/>
            <person name="Banfield J.F."/>
        </authorList>
    </citation>
    <scope>NUCLEOTIDE SEQUENCE [LARGE SCALE GENOMIC DNA]</scope>
</reference>
<feature type="chain" id="PRO_5009583577" description="DUF2029 domain-containing protein" evidence="2">
    <location>
        <begin position="23"/>
        <end position="384"/>
    </location>
</feature>
<keyword evidence="2" id="KW-0732">Signal</keyword>
<feature type="signal peptide" evidence="2">
    <location>
        <begin position="1"/>
        <end position="22"/>
    </location>
</feature>
<dbReference type="GO" id="GO:0051751">
    <property type="term" value="F:alpha-1,4-mannosyltransferase activity"/>
    <property type="evidence" value="ECO:0007669"/>
    <property type="project" value="InterPro"/>
</dbReference>
<dbReference type="EMBL" id="MHQZ01000033">
    <property type="protein sequence ID" value="OHA13499.1"/>
    <property type="molecule type" value="Genomic_DNA"/>
</dbReference>
<dbReference type="AlphaFoldDB" id="A0A1G2LRK4"/>
<protein>
    <recommendedName>
        <fullName evidence="5">DUF2029 domain-containing protein</fullName>
    </recommendedName>
</protein>
<keyword evidence="1" id="KW-0472">Membrane</keyword>
<feature type="transmembrane region" description="Helical" evidence="1">
    <location>
        <begin position="258"/>
        <end position="279"/>
    </location>
</feature>
<feature type="transmembrane region" description="Helical" evidence="1">
    <location>
        <begin position="205"/>
        <end position="238"/>
    </location>
</feature>
<dbReference type="InterPro" id="IPR007704">
    <property type="entry name" value="PIG-M"/>
</dbReference>
<dbReference type="GO" id="GO:0016020">
    <property type="term" value="C:membrane"/>
    <property type="evidence" value="ECO:0007669"/>
    <property type="project" value="InterPro"/>
</dbReference>
<keyword evidence="1" id="KW-1133">Transmembrane helix</keyword>
<evidence type="ECO:0000313" key="3">
    <source>
        <dbReference type="EMBL" id="OHA13499.1"/>
    </source>
</evidence>
<feature type="transmembrane region" description="Helical" evidence="1">
    <location>
        <begin position="311"/>
        <end position="334"/>
    </location>
</feature>
<keyword evidence="1" id="KW-0812">Transmembrane</keyword>
<dbReference type="GO" id="GO:0004376">
    <property type="term" value="F:GPI mannosyltransferase activity"/>
    <property type="evidence" value="ECO:0007669"/>
    <property type="project" value="InterPro"/>
</dbReference>
<gene>
    <name evidence="3" type="ORF">A2909_00625</name>
</gene>
<dbReference type="GO" id="GO:0006506">
    <property type="term" value="P:GPI anchor biosynthetic process"/>
    <property type="evidence" value="ECO:0007669"/>
    <property type="project" value="InterPro"/>
</dbReference>
<feature type="transmembrane region" description="Helical" evidence="1">
    <location>
        <begin position="346"/>
        <end position="371"/>
    </location>
</feature>
<feature type="transmembrane region" description="Helical" evidence="1">
    <location>
        <begin position="130"/>
        <end position="156"/>
    </location>
</feature>
<evidence type="ECO:0008006" key="5">
    <source>
        <dbReference type="Google" id="ProtNLM"/>
    </source>
</evidence>
<evidence type="ECO:0000313" key="4">
    <source>
        <dbReference type="Proteomes" id="UP000178302"/>
    </source>
</evidence>
<sequence>MKKWLFPAAFLALALSVFTSLSDRHYYIVDQRIYLESRLSFNLERFILDNTDLAAYFKRTDWWPQRRLPYGDVLQEYPQWGLFYITLPRLLTDDYILYRTFLILLDGLVYILTLWLALKLLTRFKKEKYIWAFFLPSFLFFVFTRFDIFIVLLVFLSLDLLFRGKTNWAFLVLGFAALTKWYPILFLPLYLFYFKKNERPDHQKIFFALTFYLVPIVVPLVLTLALAGWSGLMYPYIFHLGRPVERFSALYSLPTLNNFWLTIFFYLQFSGLAFVLFLARLKSPKDLLLAMSFSLLIFIFFNRIYSAQYIIWFLPLVVFLLSGKEILVLVLYDLANYFSSISWDNYSLSLGFSLVRWVLFLVLICILVRQFSWRKLPTRLQSYG</sequence>
<proteinExistence type="predicted"/>
<organism evidence="3 4">
    <name type="scientific">Candidatus Tagabacteria bacterium RIFCSPLOWO2_01_FULL_39_11</name>
    <dbReference type="NCBI Taxonomy" id="1802295"/>
    <lineage>
        <taxon>Bacteria</taxon>
        <taxon>Candidatus Tagaibacteriota</taxon>
    </lineage>
</organism>
<dbReference type="Pfam" id="PF05007">
    <property type="entry name" value="Mannosyl_trans"/>
    <property type="match status" value="1"/>
</dbReference>
<accession>A0A1G2LRK4</accession>
<evidence type="ECO:0000256" key="1">
    <source>
        <dbReference type="SAM" id="Phobius"/>
    </source>
</evidence>
<feature type="transmembrane region" description="Helical" evidence="1">
    <location>
        <begin position="168"/>
        <end position="193"/>
    </location>
</feature>
<feature type="transmembrane region" description="Helical" evidence="1">
    <location>
        <begin position="96"/>
        <end position="118"/>
    </location>
</feature>
<comment type="caution">
    <text evidence="3">The sequence shown here is derived from an EMBL/GenBank/DDBJ whole genome shotgun (WGS) entry which is preliminary data.</text>
</comment>
<evidence type="ECO:0000256" key="2">
    <source>
        <dbReference type="SAM" id="SignalP"/>
    </source>
</evidence>
<dbReference type="Proteomes" id="UP000178302">
    <property type="component" value="Unassembled WGS sequence"/>
</dbReference>